<sequence>MTRLSPTEYLDHIRSESARFRAVLAGCDPAARVPACPDWDAADLLWHLGEVQWFWSQVIGRRPAAPREDDPRPDRPGDTAGLLAFFDESSGALVAALESADPTEPAWSWADEQRVGFTYRRQAHEALIHRLDAEQTAGTTTPLDARLAADGVAELMEVMYGGEPPAWGRFEPGVGQVDVRITDAGETIRVRPGTFVGTDPESGKAYDGPHLLVVPEPSGAAAATVAGTAADLDAWLWKRAGDAGVTWDGDEAARDGFLAAVIPPLD</sequence>
<gene>
    <name evidence="3" type="ORF">GCM10022242_35340</name>
</gene>
<dbReference type="Proteomes" id="UP001501821">
    <property type="component" value="Unassembled WGS sequence"/>
</dbReference>
<dbReference type="Pfam" id="PF07398">
    <property type="entry name" value="MDMPI_C"/>
    <property type="match status" value="1"/>
</dbReference>
<organism evidence="3 4">
    <name type="scientific">Nocardioides panacisoli</name>
    <dbReference type="NCBI Taxonomy" id="627624"/>
    <lineage>
        <taxon>Bacteria</taxon>
        <taxon>Bacillati</taxon>
        <taxon>Actinomycetota</taxon>
        <taxon>Actinomycetes</taxon>
        <taxon>Propionibacteriales</taxon>
        <taxon>Nocardioidaceae</taxon>
        <taxon>Nocardioides</taxon>
    </lineage>
</organism>
<dbReference type="PANTHER" id="PTHR40758:SF1">
    <property type="entry name" value="CONSERVED PROTEIN"/>
    <property type="match status" value="1"/>
</dbReference>
<name>A0ABP7J0D6_9ACTN</name>
<dbReference type="InterPro" id="IPR017517">
    <property type="entry name" value="Maleyloyr_isom"/>
</dbReference>
<keyword evidence="3" id="KW-0413">Isomerase</keyword>
<dbReference type="Gene3D" id="1.20.120.450">
    <property type="entry name" value="dinb family like domain"/>
    <property type="match status" value="1"/>
</dbReference>
<dbReference type="GO" id="GO:0016853">
    <property type="term" value="F:isomerase activity"/>
    <property type="evidence" value="ECO:0007669"/>
    <property type="project" value="UniProtKB-KW"/>
</dbReference>
<dbReference type="Pfam" id="PF11716">
    <property type="entry name" value="MDMPI_N"/>
    <property type="match status" value="1"/>
</dbReference>
<feature type="domain" description="MDMPI C-terminal" evidence="1">
    <location>
        <begin position="146"/>
        <end position="254"/>
    </location>
</feature>
<evidence type="ECO:0000259" key="1">
    <source>
        <dbReference type="Pfam" id="PF07398"/>
    </source>
</evidence>
<keyword evidence="4" id="KW-1185">Reference proteome</keyword>
<dbReference type="EMBL" id="BAABAH010000016">
    <property type="protein sequence ID" value="GAA3830894.1"/>
    <property type="molecule type" value="Genomic_DNA"/>
</dbReference>
<dbReference type="RefSeq" id="WP_344777926.1">
    <property type="nucleotide sequence ID" value="NZ_BAABAH010000016.1"/>
</dbReference>
<dbReference type="InterPro" id="IPR024344">
    <property type="entry name" value="MDMPI_metal-binding"/>
</dbReference>
<dbReference type="InterPro" id="IPR034660">
    <property type="entry name" value="DinB/YfiT-like"/>
</dbReference>
<dbReference type="PANTHER" id="PTHR40758">
    <property type="entry name" value="CONSERVED PROTEIN"/>
    <property type="match status" value="1"/>
</dbReference>
<evidence type="ECO:0000313" key="4">
    <source>
        <dbReference type="Proteomes" id="UP001501821"/>
    </source>
</evidence>
<dbReference type="SUPFAM" id="SSF109854">
    <property type="entry name" value="DinB/YfiT-like putative metalloenzymes"/>
    <property type="match status" value="1"/>
</dbReference>
<reference evidence="4" key="1">
    <citation type="journal article" date="2019" name="Int. J. Syst. Evol. Microbiol.">
        <title>The Global Catalogue of Microorganisms (GCM) 10K type strain sequencing project: providing services to taxonomists for standard genome sequencing and annotation.</title>
        <authorList>
            <consortium name="The Broad Institute Genomics Platform"/>
            <consortium name="The Broad Institute Genome Sequencing Center for Infectious Disease"/>
            <person name="Wu L."/>
            <person name="Ma J."/>
        </authorList>
    </citation>
    <scope>NUCLEOTIDE SEQUENCE [LARGE SCALE GENOMIC DNA]</scope>
    <source>
        <strain evidence="4">JCM 16953</strain>
    </source>
</reference>
<protein>
    <submittedName>
        <fullName evidence="3">Maleylpyruvate isomerase N-terminal domain-containing protein</fullName>
    </submittedName>
</protein>
<evidence type="ECO:0000313" key="3">
    <source>
        <dbReference type="EMBL" id="GAA3830894.1"/>
    </source>
</evidence>
<dbReference type="NCBIfam" id="TIGR03083">
    <property type="entry name" value="maleylpyruvate isomerase family mycothiol-dependent enzyme"/>
    <property type="match status" value="1"/>
</dbReference>
<evidence type="ECO:0000259" key="2">
    <source>
        <dbReference type="Pfam" id="PF11716"/>
    </source>
</evidence>
<dbReference type="InterPro" id="IPR010872">
    <property type="entry name" value="MDMPI_C-term_domain"/>
</dbReference>
<feature type="domain" description="Mycothiol-dependent maleylpyruvate isomerase metal-binding" evidence="2">
    <location>
        <begin position="11"/>
        <end position="133"/>
    </location>
</feature>
<proteinExistence type="predicted"/>
<comment type="caution">
    <text evidence="3">The sequence shown here is derived from an EMBL/GenBank/DDBJ whole genome shotgun (WGS) entry which is preliminary data.</text>
</comment>
<accession>A0ABP7J0D6</accession>